<keyword evidence="7" id="KW-1185">Reference proteome</keyword>
<dbReference type="Gene3D" id="1.10.10.10">
    <property type="entry name" value="Winged helix-like DNA-binding domain superfamily/Winged helix DNA-binding domain"/>
    <property type="match status" value="1"/>
</dbReference>
<evidence type="ECO:0000313" key="6">
    <source>
        <dbReference type="EMBL" id="MER5171369.1"/>
    </source>
</evidence>
<comment type="similarity">
    <text evidence="1">Belongs to the LysR transcriptional regulatory family.</text>
</comment>
<keyword evidence="2" id="KW-0805">Transcription regulation</keyword>
<evidence type="ECO:0000256" key="2">
    <source>
        <dbReference type="ARBA" id="ARBA00023015"/>
    </source>
</evidence>
<dbReference type="Pfam" id="PF00126">
    <property type="entry name" value="HTH_1"/>
    <property type="match status" value="1"/>
</dbReference>
<dbReference type="SUPFAM" id="SSF53850">
    <property type="entry name" value="Periplasmic binding protein-like II"/>
    <property type="match status" value="1"/>
</dbReference>
<dbReference type="InterPro" id="IPR000847">
    <property type="entry name" value="LysR_HTH_N"/>
</dbReference>
<sequence>MRKRIPLNAIRAFEATARNSSVVKAADELCVTPTAVSHQIRQLEEFLQVRLFIRKNSRIELTTEARANVHRIGRGLDLINDAILALEASDYDERRRLTVSASTSVATFWLIPILSEFTRQSEEVDVTIKTFLTRKEAEEQESDLRIVNWLSQLDCHSEPLLEEEIIPVCSPELAARFGNDSRTILQSAPLAHVDRATGGMDGTYPDWARYLADFGISRKGVAHGSRFNQAGTAMEAASAGLGVILGRSLLIADALEKGRLVPVADPYHIRSPYYLNASWKQMESEPLVQFRTWITEKVRSKELARVA</sequence>
<evidence type="ECO:0000313" key="7">
    <source>
        <dbReference type="Proteomes" id="UP001438953"/>
    </source>
</evidence>
<evidence type="ECO:0000256" key="3">
    <source>
        <dbReference type="ARBA" id="ARBA00023125"/>
    </source>
</evidence>
<dbReference type="InterPro" id="IPR036390">
    <property type="entry name" value="WH_DNA-bd_sf"/>
</dbReference>
<organism evidence="6 7">
    <name type="scientific">Thioclava kandeliae</name>
    <dbReference type="NCBI Taxonomy" id="3070818"/>
    <lineage>
        <taxon>Bacteria</taxon>
        <taxon>Pseudomonadati</taxon>
        <taxon>Pseudomonadota</taxon>
        <taxon>Alphaproteobacteria</taxon>
        <taxon>Rhodobacterales</taxon>
        <taxon>Paracoccaceae</taxon>
        <taxon>Thioclava</taxon>
    </lineage>
</organism>
<dbReference type="SUPFAM" id="SSF46785">
    <property type="entry name" value="Winged helix' DNA-binding domain"/>
    <property type="match status" value="1"/>
</dbReference>
<evidence type="ECO:0000256" key="1">
    <source>
        <dbReference type="ARBA" id="ARBA00009437"/>
    </source>
</evidence>
<protein>
    <submittedName>
        <fullName evidence="6">LysR substrate-binding domain-containing protein</fullName>
    </submittedName>
</protein>
<reference evidence="6 7" key="1">
    <citation type="submission" date="2024-06" db="EMBL/GenBank/DDBJ databases">
        <title>Thioclava kandeliae sp. nov. from a rhizosphere soil sample of Kandelia candel in a mangrove.</title>
        <authorList>
            <person name="Mu T."/>
        </authorList>
    </citation>
    <scope>NUCLEOTIDE SEQUENCE [LARGE SCALE GENOMIC DNA]</scope>
    <source>
        <strain evidence="6 7">CPCC 100088</strain>
    </source>
</reference>
<evidence type="ECO:0000256" key="4">
    <source>
        <dbReference type="ARBA" id="ARBA00023163"/>
    </source>
</evidence>
<evidence type="ECO:0000259" key="5">
    <source>
        <dbReference type="PROSITE" id="PS50931"/>
    </source>
</evidence>
<dbReference type="PANTHER" id="PTHR30537">
    <property type="entry name" value="HTH-TYPE TRANSCRIPTIONAL REGULATOR"/>
    <property type="match status" value="1"/>
</dbReference>
<dbReference type="PANTHER" id="PTHR30537:SF74">
    <property type="entry name" value="HTH-TYPE TRANSCRIPTIONAL REGULATOR TRPI"/>
    <property type="match status" value="1"/>
</dbReference>
<dbReference type="InterPro" id="IPR036388">
    <property type="entry name" value="WH-like_DNA-bd_sf"/>
</dbReference>
<dbReference type="PROSITE" id="PS50931">
    <property type="entry name" value="HTH_LYSR"/>
    <property type="match status" value="1"/>
</dbReference>
<feature type="domain" description="HTH lysR-type" evidence="5">
    <location>
        <begin position="5"/>
        <end position="62"/>
    </location>
</feature>
<dbReference type="Pfam" id="PF03466">
    <property type="entry name" value="LysR_substrate"/>
    <property type="match status" value="1"/>
</dbReference>
<accession>A0ABV1SEP0</accession>
<gene>
    <name evidence="6" type="ORF">VSX56_06210</name>
</gene>
<comment type="caution">
    <text evidence="6">The sequence shown here is derived from an EMBL/GenBank/DDBJ whole genome shotgun (WGS) entry which is preliminary data.</text>
</comment>
<proteinExistence type="inferred from homology"/>
<dbReference type="InterPro" id="IPR005119">
    <property type="entry name" value="LysR_subst-bd"/>
</dbReference>
<name>A0ABV1SEP0_9RHOB</name>
<keyword evidence="4" id="KW-0804">Transcription</keyword>
<keyword evidence="3" id="KW-0238">DNA-binding</keyword>
<dbReference type="EMBL" id="JAYWLC010000004">
    <property type="protein sequence ID" value="MER5171369.1"/>
    <property type="molecule type" value="Genomic_DNA"/>
</dbReference>
<dbReference type="InterPro" id="IPR058163">
    <property type="entry name" value="LysR-type_TF_proteobact-type"/>
</dbReference>
<dbReference type="RefSeq" id="WP_350935659.1">
    <property type="nucleotide sequence ID" value="NZ_JAYWLC010000004.1"/>
</dbReference>
<dbReference type="Proteomes" id="UP001438953">
    <property type="component" value="Unassembled WGS sequence"/>
</dbReference>
<dbReference type="Gene3D" id="3.40.190.10">
    <property type="entry name" value="Periplasmic binding protein-like II"/>
    <property type="match status" value="2"/>
</dbReference>